<organism evidence="5 6">
    <name type="scientific">Parashewanella spongiae</name>
    <dbReference type="NCBI Taxonomy" id="342950"/>
    <lineage>
        <taxon>Bacteria</taxon>
        <taxon>Pseudomonadati</taxon>
        <taxon>Pseudomonadota</taxon>
        <taxon>Gammaproteobacteria</taxon>
        <taxon>Alteromonadales</taxon>
        <taxon>Shewanellaceae</taxon>
        <taxon>Parashewanella</taxon>
    </lineage>
</organism>
<dbReference type="SUPFAM" id="SSF56349">
    <property type="entry name" value="DNA breaking-rejoining enzymes"/>
    <property type="match status" value="1"/>
</dbReference>
<feature type="domain" description="Phage integrase central" evidence="4">
    <location>
        <begin position="2"/>
        <end position="66"/>
    </location>
</feature>
<dbReference type="InterPro" id="IPR053876">
    <property type="entry name" value="Phage_int_M"/>
</dbReference>
<protein>
    <recommendedName>
        <fullName evidence="4">Phage integrase central domain-containing protein</fullName>
    </recommendedName>
</protein>
<dbReference type="InterPro" id="IPR011010">
    <property type="entry name" value="DNA_brk_join_enz"/>
</dbReference>
<dbReference type="OrthoDB" id="9775880at2"/>
<evidence type="ECO:0000313" key="6">
    <source>
        <dbReference type="Proteomes" id="UP000273022"/>
    </source>
</evidence>
<comment type="caution">
    <text evidence="5">The sequence shown here is derived from an EMBL/GenBank/DDBJ whole genome shotgun (WGS) entry which is preliminary data.</text>
</comment>
<gene>
    <name evidence="5" type="ORF">D5R81_19840</name>
</gene>
<dbReference type="GO" id="GO:0003677">
    <property type="term" value="F:DNA binding"/>
    <property type="evidence" value="ECO:0007669"/>
    <property type="project" value="UniProtKB-KW"/>
</dbReference>
<dbReference type="InterPro" id="IPR010998">
    <property type="entry name" value="Integrase_recombinase_N"/>
</dbReference>
<proteinExistence type="inferred from homology"/>
<dbReference type="Pfam" id="PF22022">
    <property type="entry name" value="Phage_int_M"/>
    <property type="match status" value="1"/>
</dbReference>
<accession>A0A3A6TK56</accession>
<dbReference type="GO" id="GO:0015074">
    <property type="term" value="P:DNA integration"/>
    <property type="evidence" value="ECO:0007669"/>
    <property type="project" value="UniProtKB-KW"/>
</dbReference>
<evidence type="ECO:0000256" key="2">
    <source>
        <dbReference type="ARBA" id="ARBA00022908"/>
    </source>
</evidence>
<dbReference type="Gene3D" id="1.10.150.130">
    <property type="match status" value="1"/>
</dbReference>
<dbReference type="Proteomes" id="UP000273022">
    <property type="component" value="Unassembled WGS sequence"/>
</dbReference>
<dbReference type="AlphaFoldDB" id="A0A3A6TK56"/>
<evidence type="ECO:0000256" key="3">
    <source>
        <dbReference type="ARBA" id="ARBA00023125"/>
    </source>
</evidence>
<keyword evidence="3" id="KW-0238">DNA-binding</keyword>
<dbReference type="PANTHER" id="PTHR30629:SF2">
    <property type="entry name" value="PROPHAGE INTEGRASE INTS-RELATED"/>
    <property type="match status" value="1"/>
</dbReference>
<reference evidence="5 6" key="1">
    <citation type="submission" date="2018-09" db="EMBL/GenBank/DDBJ databases">
        <title>Phylogeny of the Shewanellaceae, and recommendation for two new genera, Pseudoshewanella and Parashewanella.</title>
        <authorList>
            <person name="Wang G."/>
        </authorList>
    </citation>
    <scope>NUCLEOTIDE SEQUENCE [LARGE SCALE GENOMIC DNA]</scope>
    <source>
        <strain evidence="5 6">KCTC 22492</strain>
    </source>
</reference>
<keyword evidence="6" id="KW-1185">Reference proteome</keyword>
<evidence type="ECO:0000256" key="1">
    <source>
        <dbReference type="ARBA" id="ARBA00008857"/>
    </source>
</evidence>
<name>A0A3A6TK56_9GAMM</name>
<sequence length="68" mass="7599">MLQVDIIPTIGNIKISKLTRRNLISKALDPITARGSKVQANKTLSLLKQMFDFGIQRGLLEYNPMALT</sequence>
<dbReference type="InterPro" id="IPR050808">
    <property type="entry name" value="Phage_Integrase"/>
</dbReference>
<keyword evidence="2" id="KW-0229">DNA integration</keyword>
<evidence type="ECO:0000313" key="5">
    <source>
        <dbReference type="EMBL" id="RJY01633.1"/>
    </source>
</evidence>
<dbReference type="PANTHER" id="PTHR30629">
    <property type="entry name" value="PROPHAGE INTEGRASE"/>
    <property type="match status" value="1"/>
</dbReference>
<evidence type="ECO:0000259" key="4">
    <source>
        <dbReference type="Pfam" id="PF22022"/>
    </source>
</evidence>
<dbReference type="EMBL" id="QYYH01000255">
    <property type="protein sequence ID" value="RJY01633.1"/>
    <property type="molecule type" value="Genomic_DNA"/>
</dbReference>
<comment type="similarity">
    <text evidence="1">Belongs to the 'phage' integrase family.</text>
</comment>